<feature type="domain" description="Ion transport" evidence="15">
    <location>
        <begin position="499"/>
        <end position="628"/>
    </location>
</feature>
<dbReference type="eggNOG" id="KOG3676">
    <property type="taxonomic scope" value="Eukaryota"/>
</dbReference>
<keyword evidence="2" id="KW-0813">Transport</keyword>
<dbReference type="Gene3D" id="1.25.40.20">
    <property type="entry name" value="Ankyrin repeat-containing domain"/>
    <property type="match status" value="1"/>
</dbReference>
<dbReference type="AlphaFoldDB" id="D8UKI9"/>
<feature type="transmembrane region" description="Helical" evidence="14">
    <location>
        <begin position="342"/>
        <end position="362"/>
    </location>
</feature>
<evidence type="ECO:0000256" key="8">
    <source>
        <dbReference type="ARBA" id="ARBA00022989"/>
    </source>
</evidence>
<dbReference type="PANTHER" id="PTHR10582">
    <property type="entry name" value="TRANSIENT RECEPTOR POTENTIAL ION CHANNEL PROTEIN"/>
    <property type="match status" value="1"/>
</dbReference>
<feature type="region of interest" description="Disordered" evidence="13">
    <location>
        <begin position="672"/>
        <end position="696"/>
    </location>
</feature>
<keyword evidence="5 14" id="KW-0812">Transmembrane</keyword>
<keyword evidence="6" id="KW-0677">Repeat</keyword>
<dbReference type="InParanoid" id="D8UKI9"/>
<dbReference type="PANTHER" id="PTHR10582:SF2">
    <property type="entry name" value="INACTIVE"/>
    <property type="match status" value="1"/>
</dbReference>
<dbReference type="Proteomes" id="UP000001058">
    <property type="component" value="Unassembled WGS sequence"/>
</dbReference>
<keyword evidence="10 14" id="KW-0472">Membrane</keyword>
<evidence type="ECO:0000256" key="14">
    <source>
        <dbReference type="SAM" id="Phobius"/>
    </source>
</evidence>
<evidence type="ECO:0000256" key="4">
    <source>
        <dbReference type="ARBA" id="ARBA00022568"/>
    </source>
</evidence>
<name>D8UKI9_VOLCA</name>
<dbReference type="SUPFAM" id="SSF48403">
    <property type="entry name" value="Ankyrin repeat"/>
    <property type="match status" value="1"/>
</dbReference>
<feature type="compositionally biased region" description="Pro residues" evidence="13">
    <location>
        <begin position="456"/>
        <end position="472"/>
    </location>
</feature>
<evidence type="ECO:0000256" key="13">
    <source>
        <dbReference type="SAM" id="MobiDB-lite"/>
    </source>
</evidence>
<keyword evidence="7" id="KW-0106">Calcium</keyword>
<feature type="transmembrane region" description="Helical" evidence="14">
    <location>
        <begin position="592"/>
        <end position="614"/>
    </location>
</feature>
<feature type="transmembrane region" description="Helical" evidence="14">
    <location>
        <begin position="519"/>
        <end position="540"/>
    </location>
</feature>
<dbReference type="InterPro" id="IPR036770">
    <property type="entry name" value="Ankyrin_rpt-contain_sf"/>
</dbReference>
<evidence type="ECO:0000256" key="6">
    <source>
        <dbReference type="ARBA" id="ARBA00022737"/>
    </source>
</evidence>
<evidence type="ECO:0000256" key="9">
    <source>
        <dbReference type="ARBA" id="ARBA00023065"/>
    </source>
</evidence>
<keyword evidence="9" id="KW-0406">Ion transport</keyword>
<evidence type="ECO:0000256" key="10">
    <source>
        <dbReference type="ARBA" id="ARBA00023136"/>
    </source>
</evidence>
<gene>
    <name evidence="16" type="ORF">VOLCADRAFT_100574</name>
</gene>
<proteinExistence type="predicted"/>
<feature type="transmembrane region" description="Helical" evidence="14">
    <location>
        <begin position="262"/>
        <end position="283"/>
    </location>
</feature>
<evidence type="ECO:0000256" key="5">
    <source>
        <dbReference type="ARBA" id="ARBA00022692"/>
    </source>
</evidence>
<dbReference type="GO" id="GO:0005886">
    <property type="term" value="C:plasma membrane"/>
    <property type="evidence" value="ECO:0007669"/>
    <property type="project" value="UniProtKB-SubCell"/>
</dbReference>
<evidence type="ECO:0000313" key="16">
    <source>
        <dbReference type="EMBL" id="EFJ39766.1"/>
    </source>
</evidence>
<feature type="region of interest" description="Disordered" evidence="13">
    <location>
        <begin position="391"/>
        <end position="475"/>
    </location>
</feature>
<dbReference type="RefSeq" id="XP_002959176.1">
    <property type="nucleotide sequence ID" value="XM_002959130.1"/>
</dbReference>
<keyword evidence="11" id="KW-0407">Ion channel</keyword>
<keyword evidence="8 14" id="KW-1133">Transmembrane helix</keyword>
<dbReference type="GO" id="GO:0098703">
    <property type="term" value="P:calcium ion import across plasma membrane"/>
    <property type="evidence" value="ECO:0007669"/>
    <property type="project" value="TreeGrafter"/>
</dbReference>
<accession>D8UKI9</accession>
<keyword evidence="17" id="KW-1185">Reference proteome</keyword>
<evidence type="ECO:0000256" key="11">
    <source>
        <dbReference type="ARBA" id="ARBA00023303"/>
    </source>
</evidence>
<sequence>MLRAVYKVRGFMSILPKAASRDIGAGLLKVLLEKGAGIINSAPLPADYQGNTPLDLAVKKGYWDSVELLLANELSRAAPLRLAVMKAWKNLASKMPAMLVKFLDAVGIERLTKVQRLPMCWGDEILVVLGSQMDSTDMTKEVAYDMFSYKHPAMWIRQFGAYGVDPANLSFFRFCAKVDWLAVLWHFFKALVRYFLRISIAPYEVGFCALPYVALTTRSVNDSPLGALVANNVYDAFSTDAIAAVITYKWDMYAGKIYRRQAVGYCFFMALYITTTTIGLEWYPSVGRLADMYGRRGWSTRMVLRFLLELLLLLGSIWYLWRELRQMYRQGAFQYAFGLNSGWNWVEVFSSLMVVLVLLLQVLGFEEARWVMSACTMLLGIRMLQGRYGRTVSRDPAPRSTTSPQGKESSPRGASPLPLLDRNGWSSRSQENPKKAKFPTSISAIPPNPAVQTPNHPQPPIQHPSPALPNPPTSALKLRFRPPPRITSLLLQPIRSGGLEGTGIYVQIIIRIITDLGPFLLIVAITLATYTFAFQQFIVYYEQQVANDGGGSISDKFTELFNGFPNSFLSVYYFMAAGGIEKDVGGEAKYVWYLHAMLISFSFFVSIILLNLLIATMSTSYQEVQKHAKQEWMLLKAKLILDIDSVLPEPLFKNRDLSAPKWLYVFKEEDGNTRQEQQHTPPDAVHRPSTRMHLRH</sequence>
<feature type="compositionally biased region" description="Polar residues" evidence="13">
    <location>
        <begin position="399"/>
        <end position="408"/>
    </location>
</feature>
<feature type="transmembrane region" description="Helical" evidence="14">
    <location>
        <begin position="560"/>
        <end position="580"/>
    </location>
</feature>
<dbReference type="Pfam" id="PF00520">
    <property type="entry name" value="Ion_trans"/>
    <property type="match status" value="1"/>
</dbReference>
<evidence type="ECO:0000256" key="7">
    <source>
        <dbReference type="ARBA" id="ARBA00022837"/>
    </source>
</evidence>
<dbReference type="PROSITE" id="PS50088">
    <property type="entry name" value="ANK_REPEAT"/>
    <property type="match status" value="1"/>
</dbReference>
<dbReference type="GO" id="GO:0005216">
    <property type="term" value="F:monoatomic ion channel activity"/>
    <property type="evidence" value="ECO:0007669"/>
    <property type="project" value="InterPro"/>
</dbReference>
<dbReference type="InterPro" id="IPR005821">
    <property type="entry name" value="Ion_trans_dom"/>
</dbReference>
<dbReference type="OrthoDB" id="529263at2759"/>
<evidence type="ECO:0000313" key="17">
    <source>
        <dbReference type="Proteomes" id="UP000001058"/>
    </source>
</evidence>
<dbReference type="GeneID" id="9626074"/>
<dbReference type="Gene3D" id="1.10.287.70">
    <property type="match status" value="1"/>
</dbReference>
<evidence type="ECO:0000256" key="3">
    <source>
        <dbReference type="ARBA" id="ARBA00022475"/>
    </source>
</evidence>
<keyword evidence="12" id="KW-0040">ANK repeat</keyword>
<reference evidence="16 17" key="1">
    <citation type="journal article" date="2010" name="Science">
        <title>Genomic analysis of organismal complexity in the multicellular green alga Volvox carteri.</title>
        <authorList>
            <person name="Prochnik S.E."/>
            <person name="Umen J."/>
            <person name="Nedelcu A.M."/>
            <person name="Hallmann A."/>
            <person name="Miller S.M."/>
            <person name="Nishii I."/>
            <person name="Ferris P."/>
            <person name="Kuo A."/>
            <person name="Mitros T."/>
            <person name="Fritz-Laylin L.K."/>
            <person name="Hellsten U."/>
            <person name="Chapman J."/>
            <person name="Simakov O."/>
            <person name="Rensing S.A."/>
            <person name="Terry A."/>
            <person name="Pangilinan J."/>
            <person name="Kapitonov V."/>
            <person name="Jurka J."/>
            <person name="Salamov A."/>
            <person name="Shapiro H."/>
            <person name="Schmutz J."/>
            <person name="Grimwood J."/>
            <person name="Lindquist E."/>
            <person name="Lucas S."/>
            <person name="Grigoriev I.V."/>
            <person name="Schmitt R."/>
            <person name="Kirk D."/>
            <person name="Rokhsar D.S."/>
        </authorList>
    </citation>
    <scope>NUCLEOTIDE SEQUENCE [LARGE SCALE GENOMIC DNA]</scope>
    <source>
        <strain evidence="17">f. Nagariensis / Eve</strain>
    </source>
</reference>
<keyword evidence="3" id="KW-1003">Cell membrane</keyword>
<protein>
    <recommendedName>
        <fullName evidence="15">Ion transport domain-containing protein</fullName>
    </recommendedName>
</protein>
<dbReference type="InterPro" id="IPR002110">
    <property type="entry name" value="Ankyrin_rpt"/>
</dbReference>
<dbReference type="EMBL" id="GL378448">
    <property type="protein sequence ID" value="EFJ39766.1"/>
    <property type="molecule type" value="Genomic_DNA"/>
</dbReference>
<keyword evidence="4" id="KW-0109">Calcium transport</keyword>
<feature type="repeat" description="ANK" evidence="12">
    <location>
        <begin position="49"/>
        <end position="70"/>
    </location>
</feature>
<dbReference type="PROSITE" id="PS50297">
    <property type="entry name" value="ANK_REP_REGION"/>
    <property type="match status" value="1"/>
</dbReference>
<organism evidence="17">
    <name type="scientific">Volvox carteri f. nagariensis</name>
    <dbReference type="NCBI Taxonomy" id="3068"/>
    <lineage>
        <taxon>Eukaryota</taxon>
        <taxon>Viridiplantae</taxon>
        <taxon>Chlorophyta</taxon>
        <taxon>core chlorophytes</taxon>
        <taxon>Chlorophyceae</taxon>
        <taxon>CS clade</taxon>
        <taxon>Chlamydomonadales</taxon>
        <taxon>Volvocaceae</taxon>
        <taxon>Volvox</taxon>
    </lineage>
</organism>
<evidence type="ECO:0000256" key="12">
    <source>
        <dbReference type="PROSITE-ProRule" id="PRU00023"/>
    </source>
</evidence>
<dbReference type="KEGG" id="vcn:VOLCADRAFT_100574"/>
<evidence type="ECO:0000256" key="1">
    <source>
        <dbReference type="ARBA" id="ARBA00004651"/>
    </source>
</evidence>
<dbReference type="InterPro" id="IPR024862">
    <property type="entry name" value="TRPV"/>
</dbReference>
<dbReference type="STRING" id="3068.D8UKI9"/>
<comment type="subcellular location">
    <subcellularLocation>
        <location evidence="1">Cell membrane</location>
        <topology evidence="1">Multi-pass membrane protein</topology>
    </subcellularLocation>
</comment>
<evidence type="ECO:0000256" key="2">
    <source>
        <dbReference type="ARBA" id="ARBA00022448"/>
    </source>
</evidence>
<evidence type="ECO:0000259" key="15">
    <source>
        <dbReference type="Pfam" id="PF00520"/>
    </source>
</evidence>
<feature type="transmembrane region" description="Helical" evidence="14">
    <location>
        <begin position="303"/>
        <end position="321"/>
    </location>
</feature>